<keyword evidence="2" id="KW-0229">DNA integration</keyword>
<keyword evidence="7" id="KW-1185">Reference proteome</keyword>
<dbReference type="Pfam" id="PF00589">
    <property type="entry name" value="Phage_integrase"/>
    <property type="match status" value="1"/>
</dbReference>
<dbReference type="InterPro" id="IPR010998">
    <property type="entry name" value="Integrase_recombinase_N"/>
</dbReference>
<keyword evidence="3" id="KW-0238">DNA-binding</keyword>
<accession>A0ABT3DQ47</accession>
<feature type="domain" description="Tyr recombinase" evidence="5">
    <location>
        <begin position="121"/>
        <end position="343"/>
    </location>
</feature>
<comment type="caution">
    <text evidence="6">The sequence shown here is derived from an EMBL/GenBank/DDBJ whole genome shotgun (WGS) entry which is preliminary data.</text>
</comment>
<evidence type="ECO:0000256" key="4">
    <source>
        <dbReference type="ARBA" id="ARBA00023172"/>
    </source>
</evidence>
<evidence type="ECO:0000313" key="6">
    <source>
        <dbReference type="EMBL" id="MCW0397613.1"/>
    </source>
</evidence>
<dbReference type="Proteomes" id="UP001320843">
    <property type="component" value="Unassembled WGS sequence"/>
</dbReference>
<organism evidence="6 7">
    <name type="scientific">Xanthomonas sacchari</name>
    <dbReference type="NCBI Taxonomy" id="56458"/>
    <lineage>
        <taxon>Bacteria</taxon>
        <taxon>Pseudomonadati</taxon>
        <taxon>Pseudomonadota</taxon>
        <taxon>Gammaproteobacteria</taxon>
        <taxon>Lysobacterales</taxon>
        <taxon>Lysobacteraceae</taxon>
        <taxon>Xanthomonas</taxon>
    </lineage>
</organism>
<dbReference type="PANTHER" id="PTHR30349:SF64">
    <property type="entry name" value="PROPHAGE INTEGRASE INTD-RELATED"/>
    <property type="match status" value="1"/>
</dbReference>
<name>A0ABT3DQ47_9XANT</name>
<reference evidence="6 7" key="1">
    <citation type="submission" date="2022-06" db="EMBL/GenBank/DDBJ databases">
        <title>Dynamics of rice microbiomes reveals core vertical transmitted seed endophytes.</title>
        <authorList>
            <person name="Liao K."/>
            <person name="Zhang X."/>
        </authorList>
    </citation>
    <scope>NUCLEOTIDE SEQUENCE [LARGE SCALE GENOMIC DNA]</scope>
    <source>
        <strain evidence="6 7">YT10-10-1</strain>
    </source>
</reference>
<evidence type="ECO:0000256" key="3">
    <source>
        <dbReference type="ARBA" id="ARBA00023125"/>
    </source>
</evidence>
<dbReference type="Gene3D" id="1.10.150.130">
    <property type="match status" value="1"/>
</dbReference>
<keyword evidence="4" id="KW-0233">DNA recombination</keyword>
<dbReference type="Gene3D" id="1.10.443.10">
    <property type="entry name" value="Intergrase catalytic core"/>
    <property type="match status" value="1"/>
</dbReference>
<evidence type="ECO:0000256" key="1">
    <source>
        <dbReference type="ARBA" id="ARBA00008857"/>
    </source>
</evidence>
<dbReference type="PANTHER" id="PTHR30349">
    <property type="entry name" value="PHAGE INTEGRASE-RELATED"/>
    <property type="match status" value="1"/>
</dbReference>
<dbReference type="InterPro" id="IPR002104">
    <property type="entry name" value="Integrase_catalytic"/>
</dbReference>
<dbReference type="EMBL" id="JANFWR010000001">
    <property type="protein sequence ID" value="MCW0397613.1"/>
    <property type="molecule type" value="Genomic_DNA"/>
</dbReference>
<gene>
    <name evidence="6" type="ORF">NB700_000169</name>
</gene>
<proteinExistence type="inferred from homology"/>
<sequence length="375" mass="42238">MEANCEDPTNISTTKHALHLLIGVIGDKAIAEIDQDDITTFKDALQWWPSNATRKADYQGLSIAEIIQKGRSQGQRELSANTINNNMAKVNKFFNSLALKRKISHSPMKGVELKIRNSGPIEERLFGPDDLAAIFDGRDYMTWVNGKPHLYWAPLIAYCTGARVNEIAQLKMADIVEVEGQLCFLMRVTKDIDENGVKLKTSNQKLKGKSSARVIPISPLLIAQGFDRYIEDMRKTEHPRLFPLLPAGVSIINGRRKVLGYGYTLTPQFSAYLKTKGFEKGVAFHAFRHTFATMLYQQGVGVEDIEQLTGHLPSFHSRQMSTTTLKSHYLHLGSKTAEVDTMLRTISALHPLPKIPIYKTEDFQKALTQKRKFHP</sequence>
<comment type="similarity">
    <text evidence="1">Belongs to the 'phage' integrase family.</text>
</comment>
<dbReference type="InterPro" id="IPR011010">
    <property type="entry name" value="DNA_brk_join_enz"/>
</dbReference>
<dbReference type="SUPFAM" id="SSF56349">
    <property type="entry name" value="DNA breaking-rejoining enzymes"/>
    <property type="match status" value="1"/>
</dbReference>
<dbReference type="PROSITE" id="PS51898">
    <property type="entry name" value="TYR_RECOMBINASE"/>
    <property type="match status" value="1"/>
</dbReference>
<evidence type="ECO:0000313" key="7">
    <source>
        <dbReference type="Proteomes" id="UP001320843"/>
    </source>
</evidence>
<evidence type="ECO:0000256" key="2">
    <source>
        <dbReference type="ARBA" id="ARBA00022908"/>
    </source>
</evidence>
<protein>
    <submittedName>
        <fullName evidence="6">Tyrosine recombinase XerC</fullName>
    </submittedName>
</protein>
<dbReference type="CDD" id="cd01184">
    <property type="entry name" value="INT_C_like_1"/>
    <property type="match status" value="1"/>
</dbReference>
<evidence type="ECO:0000259" key="5">
    <source>
        <dbReference type="PROSITE" id="PS51898"/>
    </source>
</evidence>
<dbReference type="InterPro" id="IPR050090">
    <property type="entry name" value="Tyrosine_recombinase_XerCD"/>
</dbReference>
<dbReference type="InterPro" id="IPR013762">
    <property type="entry name" value="Integrase-like_cat_sf"/>
</dbReference>